<keyword evidence="2" id="KW-1185">Reference proteome</keyword>
<dbReference type="EMBL" id="UZAI01019060">
    <property type="protein sequence ID" value="VDP42524.1"/>
    <property type="molecule type" value="Genomic_DNA"/>
</dbReference>
<organism evidence="1 2">
    <name type="scientific">Schistosoma margrebowiei</name>
    <dbReference type="NCBI Taxonomy" id="48269"/>
    <lineage>
        <taxon>Eukaryota</taxon>
        <taxon>Metazoa</taxon>
        <taxon>Spiralia</taxon>
        <taxon>Lophotrochozoa</taxon>
        <taxon>Platyhelminthes</taxon>
        <taxon>Trematoda</taxon>
        <taxon>Digenea</taxon>
        <taxon>Strigeidida</taxon>
        <taxon>Schistosomatoidea</taxon>
        <taxon>Schistosomatidae</taxon>
        <taxon>Schistosoma</taxon>
    </lineage>
</organism>
<proteinExistence type="predicted"/>
<accession>A0A183N1R1</accession>
<dbReference type="Pfam" id="PF20049">
    <property type="entry name" value="DUF6451"/>
    <property type="match status" value="1"/>
</dbReference>
<dbReference type="PANTHER" id="PTHR47027:SF25">
    <property type="entry name" value="REVERSE TRANSCRIPTASE DOMAIN-CONTAINING PROTEIN"/>
    <property type="match status" value="1"/>
</dbReference>
<evidence type="ECO:0000313" key="2">
    <source>
        <dbReference type="Proteomes" id="UP000277204"/>
    </source>
</evidence>
<dbReference type="InterPro" id="IPR045609">
    <property type="entry name" value="DUF6451"/>
</dbReference>
<dbReference type="PANTHER" id="PTHR47027">
    <property type="entry name" value="REVERSE TRANSCRIPTASE DOMAIN-CONTAINING PROTEIN"/>
    <property type="match status" value="1"/>
</dbReference>
<name>A0A183N1R1_9TREM</name>
<dbReference type="AlphaFoldDB" id="A0A183N1R1"/>
<evidence type="ECO:0000313" key="1">
    <source>
        <dbReference type="EMBL" id="VDP42524.1"/>
    </source>
</evidence>
<protein>
    <submittedName>
        <fullName evidence="1">Uncharacterized protein</fullName>
    </submittedName>
</protein>
<gene>
    <name evidence="1" type="ORF">SMRZ_LOCUS22236</name>
</gene>
<dbReference type="Proteomes" id="UP000277204">
    <property type="component" value="Unassembled WGS sequence"/>
</dbReference>
<sequence length="381" mass="43519">MKEISENYGSKTQNFAKLDKILIAHKTSSDLSVNQNEMLIGKIAQYNQLLNVSIINNLKSACKPDEIQITPGFEKSDHRLCSSKALLYTTFKSKDLSGSCLYMPLYYVYYDLDSTNYSNKERIFGIINKNSVCSRLRENPVETSYRSTIYHHSMNVRKLVPSDVMYRSNGSTSSINRPTVPYCLDQLPIYLSSRLNFKKNVHVCNNCYMRQSNSTNCEFQPMIVHDMPYLQANNSFLSLLFIKLKRFTKLIQKISKSEKIVCFKGFKSCGIKKSMLTADLTVVGLNIHKGKSKILRYNTPCTNPITIDGEDLKDVKSFTYLGSIIDEYDGSDADVKAWIGKTRTAYLQLENIWNLKELSPKTKVRIFNTNIKTVLLYGAET</sequence>
<reference evidence="1 2" key="1">
    <citation type="submission" date="2018-11" db="EMBL/GenBank/DDBJ databases">
        <authorList>
            <consortium name="Pathogen Informatics"/>
        </authorList>
    </citation>
    <scope>NUCLEOTIDE SEQUENCE [LARGE SCALE GENOMIC DNA]</scope>
    <source>
        <strain evidence="1 2">Zambia</strain>
    </source>
</reference>